<name>A0A5D4RDE0_9BACI</name>
<dbReference type="Proteomes" id="UP000322139">
    <property type="component" value="Unassembled WGS sequence"/>
</dbReference>
<dbReference type="EMBL" id="VTER01000004">
    <property type="protein sequence ID" value="TYS49415.1"/>
    <property type="molecule type" value="Genomic_DNA"/>
</dbReference>
<dbReference type="AlphaFoldDB" id="A0A5D4RDE0"/>
<evidence type="ECO:0000313" key="2">
    <source>
        <dbReference type="EMBL" id="TYS49415.1"/>
    </source>
</evidence>
<dbReference type="SUPFAM" id="SSF51703">
    <property type="entry name" value="Cobalamin (vitamin B12)-dependent enzymes"/>
    <property type="match status" value="1"/>
</dbReference>
<dbReference type="Pfam" id="PF01642">
    <property type="entry name" value="MM_CoA_mutase"/>
    <property type="match status" value="2"/>
</dbReference>
<feature type="domain" description="Methylmalonyl-CoA mutase alpha/beta chain catalytic" evidence="1">
    <location>
        <begin position="174"/>
        <end position="461"/>
    </location>
</feature>
<comment type="caution">
    <text evidence="2">The sequence shown here is derived from an EMBL/GenBank/DDBJ whole genome shotgun (WGS) entry which is preliminary data.</text>
</comment>
<gene>
    <name evidence="2" type="ORF">FZD51_09425</name>
</gene>
<reference evidence="2 3" key="1">
    <citation type="submission" date="2019-08" db="EMBL/GenBank/DDBJ databases">
        <title>Bacillus genomes from the desert of Cuatro Cienegas, Coahuila.</title>
        <authorList>
            <person name="Olmedo-Alvarez G."/>
        </authorList>
    </citation>
    <scope>NUCLEOTIDE SEQUENCE [LARGE SCALE GENOMIC DNA]</scope>
    <source>
        <strain evidence="2 3">CH446_14T</strain>
    </source>
</reference>
<accession>A0A5D4RDE0</accession>
<dbReference type="GO" id="GO:0004494">
    <property type="term" value="F:methylmalonyl-CoA mutase activity"/>
    <property type="evidence" value="ECO:0007669"/>
    <property type="project" value="TreeGrafter"/>
</dbReference>
<dbReference type="GO" id="GO:0019678">
    <property type="term" value="P:propionate metabolic process, methylmalonyl pathway"/>
    <property type="evidence" value="ECO:0007669"/>
    <property type="project" value="TreeGrafter"/>
</dbReference>
<dbReference type="CDD" id="cd03677">
    <property type="entry name" value="MM_CoA_mutase_beta"/>
    <property type="match status" value="1"/>
</dbReference>
<feature type="domain" description="Methylmalonyl-CoA mutase alpha/beta chain catalytic" evidence="1">
    <location>
        <begin position="57"/>
        <end position="130"/>
    </location>
</feature>
<dbReference type="GO" id="GO:0031419">
    <property type="term" value="F:cobalamin binding"/>
    <property type="evidence" value="ECO:0007669"/>
    <property type="project" value="InterPro"/>
</dbReference>
<dbReference type="Gene3D" id="3.40.50.280">
    <property type="entry name" value="Cobalamin-binding domain"/>
    <property type="match status" value="1"/>
</dbReference>
<dbReference type="Gene3D" id="3.20.20.240">
    <property type="entry name" value="Methylmalonyl-CoA mutase"/>
    <property type="match status" value="1"/>
</dbReference>
<evidence type="ECO:0000259" key="1">
    <source>
        <dbReference type="Pfam" id="PF01642"/>
    </source>
</evidence>
<sequence length="637" mass="70557">MMNFSSWEEGSCCHKQRSMSYQEMEKISFPEKTMEDWKRAAESALKGRAAESLDRLTYENIKLKPLYSAETSAHTPKSQYPGQEDFRRGIEPLGYSKNDWKIAQRIYAETAEDLKQELKRVLENGQNAIVLPAEEHLLESFPGILDGAYREYPFAINAAGSQSSMLAVLAKLPQPKEIHGYIGRDPLAEAASEGLPGDRMVEGLYDDWAVTLEKAGAEMPKLRTILADAVPYHNGGAHAALEVAAAAAAATEHVSRLLDRHLSLEDILSKLVFSFASGGNFFMEIAKLRAARIIWGKIAAAFGAPKDLQKMVIAAETSYFTKTMADPYVNLLRSGNEAFAAVIGGVQYLQVRAFDEVLGNSGFFSQRLARNIQLLLREEAHLLKVADPSGGSWYIESLTNELAEKAWDIFLQIESFGGMADALEKGWIQEQTREILEKKKHDAETRKKSIIGTNVYSNLEDKLPDRGGRLKEGASSGWTIRPLHQERLSATFENLRIKAQELGRGVGQLRAGLISLGELKEHKTRTDFAAGFFAAGGIAAEHSPGVNGFPDAEELLEMDNTCYCICGTNQQYETVGKQLLKEIKEKYPDSVVYLAGHPDSPAEEWRELGIHDFITAKSNVCSILAKLLEETEVKMNG</sequence>
<organism evidence="2 3">
    <name type="scientific">Bacillus infantis</name>
    <dbReference type="NCBI Taxonomy" id="324767"/>
    <lineage>
        <taxon>Bacteria</taxon>
        <taxon>Bacillati</taxon>
        <taxon>Bacillota</taxon>
        <taxon>Bacilli</taxon>
        <taxon>Bacillales</taxon>
        <taxon>Bacillaceae</taxon>
        <taxon>Bacillus</taxon>
    </lineage>
</organism>
<evidence type="ECO:0000313" key="3">
    <source>
        <dbReference type="Proteomes" id="UP000322139"/>
    </source>
</evidence>
<dbReference type="InterPro" id="IPR016176">
    <property type="entry name" value="Cbl-dep_enz_cat"/>
</dbReference>
<protein>
    <submittedName>
        <fullName evidence="2">Methylmalonyl-CoA mutase</fullName>
    </submittedName>
</protein>
<dbReference type="GO" id="GO:0005737">
    <property type="term" value="C:cytoplasm"/>
    <property type="evidence" value="ECO:0007669"/>
    <property type="project" value="TreeGrafter"/>
</dbReference>
<proteinExistence type="predicted"/>
<dbReference type="InterPro" id="IPR006099">
    <property type="entry name" value="MeMalonylCoA_mutase_a/b_cat"/>
</dbReference>
<dbReference type="PANTHER" id="PTHR48101">
    <property type="entry name" value="METHYLMALONYL-COA MUTASE, MITOCHONDRIAL-RELATED"/>
    <property type="match status" value="1"/>
</dbReference>